<dbReference type="CDD" id="cd05325">
    <property type="entry name" value="carb_red_sniffer_like_SDR_c"/>
    <property type="match status" value="1"/>
</dbReference>
<dbReference type="PANTHER" id="PTHR43544:SF26">
    <property type="entry name" value="SHORT CHAIN DEHYDROGENASE_REDUCTASE FAMILY OXIDOREDUCTASE (JCVI)"/>
    <property type="match status" value="1"/>
</dbReference>
<dbReference type="InterPro" id="IPR036291">
    <property type="entry name" value="NAD(P)-bd_dom_sf"/>
</dbReference>
<dbReference type="Pfam" id="PF00106">
    <property type="entry name" value="adh_short"/>
    <property type="match status" value="1"/>
</dbReference>
<proteinExistence type="inferred from homology"/>
<name>A0ABR2JBS0_9PEZI</name>
<evidence type="ECO:0000256" key="2">
    <source>
        <dbReference type="ARBA" id="ARBA00022857"/>
    </source>
</evidence>
<organism evidence="4 5">
    <name type="scientific">Apiospora arundinis</name>
    <dbReference type="NCBI Taxonomy" id="335852"/>
    <lineage>
        <taxon>Eukaryota</taxon>
        <taxon>Fungi</taxon>
        <taxon>Dikarya</taxon>
        <taxon>Ascomycota</taxon>
        <taxon>Pezizomycotina</taxon>
        <taxon>Sordariomycetes</taxon>
        <taxon>Xylariomycetidae</taxon>
        <taxon>Amphisphaeriales</taxon>
        <taxon>Apiosporaceae</taxon>
        <taxon>Apiospora</taxon>
    </lineage>
</organism>
<evidence type="ECO:0000313" key="4">
    <source>
        <dbReference type="EMBL" id="KAK8875263.1"/>
    </source>
</evidence>
<reference evidence="4 5" key="1">
    <citation type="journal article" date="2024" name="IMA Fungus">
        <title>Apiospora arundinis, a panoply of carbohydrate-active enzymes and secondary metabolites.</title>
        <authorList>
            <person name="Sorensen T."/>
            <person name="Petersen C."/>
            <person name="Muurmann A.T."/>
            <person name="Christiansen J.V."/>
            <person name="Brundto M.L."/>
            <person name="Overgaard C.K."/>
            <person name="Boysen A.T."/>
            <person name="Wollenberg R.D."/>
            <person name="Larsen T.O."/>
            <person name="Sorensen J.L."/>
            <person name="Nielsen K.L."/>
            <person name="Sondergaard T.E."/>
        </authorList>
    </citation>
    <scope>NUCLEOTIDE SEQUENCE [LARGE SCALE GENOMIC DNA]</scope>
    <source>
        <strain evidence="4 5">AAU 773</strain>
    </source>
</reference>
<dbReference type="Gene3D" id="3.40.50.720">
    <property type="entry name" value="NAD(P)-binding Rossmann-like Domain"/>
    <property type="match status" value="1"/>
</dbReference>
<dbReference type="PRINTS" id="PR00081">
    <property type="entry name" value="GDHRDH"/>
</dbReference>
<dbReference type="InterPro" id="IPR002347">
    <property type="entry name" value="SDR_fam"/>
</dbReference>
<gene>
    <name evidence="4" type="ORF">PGQ11_005777</name>
</gene>
<comment type="similarity">
    <text evidence="1 3">Belongs to the short-chain dehydrogenases/reductases (SDR) family.</text>
</comment>
<dbReference type="EMBL" id="JAPCWZ010000003">
    <property type="protein sequence ID" value="KAK8875263.1"/>
    <property type="molecule type" value="Genomic_DNA"/>
</dbReference>
<keyword evidence="2" id="KW-0521">NADP</keyword>
<dbReference type="InterPro" id="IPR020904">
    <property type="entry name" value="Sc_DH/Rdtase_CS"/>
</dbReference>
<evidence type="ECO:0000313" key="5">
    <source>
        <dbReference type="Proteomes" id="UP001390339"/>
    </source>
</evidence>
<comment type="caution">
    <text evidence="4">The sequence shown here is derived from an EMBL/GenBank/DDBJ whole genome shotgun (WGS) entry which is preliminary data.</text>
</comment>
<accession>A0ABR2JBS0</accession>
<dbReference type="PROSITE" id="PS00061">
    <property type="entry name" value="ADH_SHORT"/>
    <property type="match status" value="1"/>
</dbReference>
<evidence type="ECO:0000256" key="3">
    <source>
        <dbReference type="RuleBase" id="RU000363"/>
    </source>
</evidence>
<dbReference type="PRINTS" id="PR00080">
    <property type="entry name" value="SDRFAMILY"/>
</dbReference>
<keyword evidence="5" id="KW-1185">Reference proteome</keyword>
<sequence length="260" mass="27211">MASSSASPSNMVYLVTGANRGIGLGLVKALLARPRTTVVATVRNDATAAGLRQELAQTIVAEDSKAEVIVLDLSTAPTPEQVLQALPLATVARIDVLINNAGRMVPMIPVADAAAADLRAAFETNAIAPLALFQALRPRLATITPCLTPAKVIMVSSSVGCIAEQEAPGGAYGASKAALNWITRALHNENAATGLVAVALHPGWVQTRAGEHAAKEWGYRGELPETVEGCVRGMLEVIDGATRENVSGRFVTYKGKELPW</sequence>
<dbReference type="SUPFAM" id="SSF51735">
    <property type="entry name" value="NAD(P)-binding Rossmann-fold domains"/>
    <property type="match status" value="1"/>
</dbReference>
<dbReference type="PANTHER" id="PTHR43544">
    <property type="entry name" value="SHORT-CHAIN DEHYDROGENASE/REDUCTASE"/>
    <property type="match status" value="1"/>
</dbReference>
<dbReference type="Proteomes" id="UP001390339">
    <property type="component" value="Unassembled WGS sequence"/>
</dbReference>
<evidence type="ECO:0000256" key="1">
    <source>
        <dbReference type="ARBA" id="ARBA00006484"/>
    </source>
</evidence>
<dbReference type="InterPro" id="IPR051468">
    <property type="entry name" value="Fungal_SecMetab_SDRs"/>
</dbReference>
<protein>
    <submittedName>
        <fullName evidence="4">Short chain reductase</fullName>
    </submittedName>
</protein>